<keyword evidence="2" id="KW-1185">Reference proteome</keyword>
<proteinExistence type="predicted"/>
<gene>
    <name evidence="1" type="ORF">THAOC_22572</name>
</gene>
<accession>K0S8Z2</accession>
<evidence type="ECO:0000313" key="2">
    <source>
        <dbReference type="Proteomes" id="UP000266841"/>
    </source>
</evidence>
<comment type="caution">
    <text evidence="1">The sequence shown here is derived from an EMBL/GenBank/DDBJ whole genome shotgun (WGS) entry which is preliminary data.</text>
</comment>
<protein>
    <submittedName>
        <fullName evidence="1">Uncharacterized protein</fullName>
    </submittedName>
</protein>
<reference evidence="1 2" key="1">
    <citation type="journal article" date="2012" name="Genome Biol.">
        <title>Genome and low-iron response of an oceanic diatom adapted to chronic iron limitation.</title>
        <authorList>
            <person name="Lommer M."/>
            <person name="Specht M."/>
            <person name="Roy A.S."/>
            <person name="Kraemer L."/>
            <person name="Andreson R."/>
            <person name="Gutowska M.A."/>
            <person name="Wolf J."/>
            <person name="Bergner S.V."/>
            <person name="Schilhabel M.B."/>
            <person name="Klostermeier U.C."/>
            <person name="Beiko R.G."/>
            <person name="Rosenstiel P."/>
            <person name="Hippler M."/>
            <person name="Laroche J."/>
        </authorList>
    </citation>
    <scope>NUCLEOTIDE SEQUENCE [LARGE SCALE GENOMIC DNA]</scope>
    <source>
        <strain evidence="1 2">CCMP1005</strain>
    </source>
</reference>
<sequence>MSNAPSIAAAWLATPPKSRIDVCWTDLSSYCLGNVDSKLYLCLTSVELFGALAVAWIVEACLVSFNGPFVYTGNGYFASWAGAATSSMAACAAMQDS</sequence>
<dbReference type="EMBL" id="AGNL01028375">
    <property type="protein sequence ID" value="EJK57391.1"/>
    <property type="molecule type" value="Genomic_DNA"/>
</dbReference>
<dbReference type="AlphaFoldDB" id="K0S8Z2"/>
<name>K0S8Z2_THAOC</name>
<organism evidence="1 2">
    <name type="scientific">Thalassiosira oceanica</name>
    <name type="common">Marine diatom</name>
    <dbReference type="NCBI Taxonomy" id="159749"/>
    <lineage>
        <taxon>Eukaryota</taxon>
        <taxon>Sar</taxon>
        <taxon>Stramenopiles</taxon>
        <taxon>Ochrophyta</taxon>
        <taxon>Bacillariophyta</taxon>
        <taxon>Coscinodiscophyceae</taxon>
        <taxon>Thalassiosirophycidae</taxon>
        <taxon>Thalassiosirales</taxon>
        <taxon>Thalassiosiraceae</taxon>
        <taxon>Thalassiosira</taxon>
    </lineage>
</organism>
<evidence type="ECO:0000313" key="1">
    <source>
        <dbReference type="EMBL" id="EJK57391.1"/>
    </source>
</evidence>
<dbReference type="OrthoDB" id="532514at2759"/>
<dbReference type="Proteomes" id="UP000266841">
    <property type="component" value="Unassembled WGS sequence"/>
</dbReference>